<dbReference type="Gene3D" id="1.20.90.10">
    <property type="entry name" value="Phospholipase A2 domain"/>
    <property type="match status" value="1"/>
</dbReference>
<keyword evidence="2" id="KW-1185">Reference proteome</keyword>
<organism evidence="1 2">
    <name type="scientific">Podospora didyma</name>
    <dbReference type="NCBI Taxonomy" id="330526"/>
    <lineage>
        <taxon>Eukaryota</taxon>
        <taxon>Fungi</taxon>
        <taxon>Dikarya</taxon>
        <taxon>Ascomycota</taxon>
        <taxon>Pezizomycotina</taxon>
        <taxon>Sordariomycetes</taxon>
        <taxon>Sordariomycetidae</taxon>
        <taxon>Sordariales</taxon>
        <taxon>Podosporaceae</taxon>
        <taxon>Podospora</taxon>
    </lineage>
</organism>
<reference evidence="1" key="2">
    <citation type="submission" date="2023-06" db="EMBL/GenBank/DDBJ databases">
        <authorList>
            <consortium name="Lawrence Berkeley National Laboratory"/>
            <person name="Haridas S."/>
            <person name="Hensen N."/>
            <person name="Bonometti L."/>
            <person name="Westerberg I."/>
            <person name="Brannstrom I.O."/>
            <person name="Guillou S."/>
            <person name="Cros-Aarteil S."/>
            <person name="Calhoun S."/>
            <person name="Kuo A."/>
            <person name="Mondo S."/>
            <person name="Pangilinan J."/>
            <person name="Riley R."/>
            <person name="LaButti K."/>
            <person name="Andreopoulos B."/>
            <person name="Lipzen A."/>
            <person name="Chen C."/>
            <person name="Yanf M."/>
            <person name="Daum C."/>
            <person name="Ng V."/>
            <person name="Clum A."/>
            <person name="Steindorff A."/>
            <person name="Ohm R."/>
            <person name="Martin F."/>
            <person name="Silar P."/>
            <person name="Natvig D."/>
            <person name="Lalanne C."/>
            <person name="Gautier V."/>
            <person name="Ament-velasquez S.L."/>
            <person name="Kruys A."/>
            <person name="Hutchinson M.I."/>
            <person name="Powell A.J."/>
            <person name="Barry K."/>
            <person name="Miller A.N."/>
            <person name="Grigoriev I.V."/>
            <person name="Debuchy R."/>
            <person name="Gladieux P."/>
            <person name="Thoren M.H."/>
            <person name="Johannesson H."/>
        </authorList>
    </citation>
    <scope>NUCLEOTIDE SEQUENCE</scope>
    <source>
        <strain evidence="1">CBS 232.78</strain>
    </source>
</reference>
<dbReference type="InterPro" id="IPR036444">
    <property type="entry name" value="PLipase_A2_dom_sf"/>
</dbReference>
<dbReference type="AlphaFoldDB" id="A0AAE0KAD6"/>
<dbReference type="PANTHER" id="PTHR12824">
    <property type="entry name" value="GROUP XII SECRETORY PHOSPHOLIPASE A2 FAMILY MEMBER"/>
    <property type="match status" value="1"/>
</dbReference>
<dbReference type="SUPFAM" id="SSF48619">
    <property type="entry name" value="Phospholipase A2, PLA2"/>
    <property type="match status" value="1"/>
</dbReference>
<dbReference type="GO" id="GO:0050482">
    <property type="term" value="P:arachidonate secretion"/>
    <property type="evidence" value="ECO:0007669"/>
    <property type="project" value="InterPro"/>
</dbReference>
<accession>A0AAE0KAD6</accession>
<proteinExistence type="predicted"/>
<name>A0AAE0KAD6_9PEZI</name>
<protein>
    <submittedName>
        <fullName evidence="1">Phospholipase A2</fullName>
    </submittedName>
</protein>
<dbReference type="GO" id="GO:0004623">
    <property type="term" value="F:phospholipase A2 activity"/>
    <property type="evidence" value="ECO:0007669"/>
    <property type="project" value="InterPro"/>
</dbReference>
<evidence type="ECO:0000313" key="2">
    <source>
        <dbReference type="Proteomes" id="UP001285441"/>
    </source>
</evidence>
<reference evidence="1" key="1">
    <citation type="journal article" date="2023" name="Mol. Phylogenet. Evol.">
        <title>Genome-scale phylogeny and comparative genomics of the fungal order Sordariales.</title>
        <authorList>
            <person name="Hensen N."/>
            <person name="Bonometti L."/>
            <person name="Westerberg I."/>
            <person name="Brannstrom I.O."/>
            <person name="Guillou S."/>
            <person name="Cros-Aarteil S."/>
            <person name="Calhoun S."/>
            <person name="Haridas S."/>
            <person name="Kuo A."/>
            <person name="Mondo S."/>
            <person name="Pangilinan J."/>
            <person name="Riley R."/>
            <person name="LaButti K."/>
            <person name="Andreopoulos B."/>
            <person name="Lipzen A."/>
            <person name="Chen C."/>
            <person name="Yan M."/>
            <person name="Daum C."/>
            <person name="Ng V."/>
            <person name="Clum A."/>
            <person name="Steindorff A."/>
            <person name="Ohm R.A."/>
            <person name="Martin F."/>
            <person name="Silar P."/>
            <person name="Natvig D.O."/>
            <person name="Lalanne C."/>
            <person name="Gautier V."/>
            <person name="Ament-Velasquez S.L."/>
            <person name="Kruys A."/>
            <person name="Hutchinson M.I."/>
            <person name="Powell A.J."/>
            <person name="Barry K."/>
            <person name="Miller A.N."/>
            <person name="Grigoriev I.V."/>
            <person name="Debuchy R."/>
            <person name="Gladieux P."/>
            <person name="Hiltunen Thoren M."/>
            <person name="Johannesson H."/>
        </authorList>
    </citation>
    <scope>NUCLEOTIDE SEQUENCE</scope>
    <source>
        <strain evidence="1">CBS 232.78</strain>
    </source>
</reference>
<dbReference type="GO" id="GO:0005509">
    <property type="term" value="F:calcium ion binding"/>
    <property type="evidence" value="ECO:0007669"/>
    <property type="project" value="InterPro"/>
</dbReference>
<dbReference type="GO" id="GO:0006644">
    <property type="term" value="P:phospholipid metabolic process"/>
    <property type="evidence" value="ECO:0007669"/>
    <property type="project" value="InterPro"/>
</dbReference>
<evidence type="ECO:0000313" key="1">
    <source>
        <dbReference type="EMBL" id="KAK3372286.1"/>
    </source>
</evidence>
<gene>
    <name evidence="1" type="ORF">B0H63DRAFT_550768</name>
</gene>
<dbReference type="GO" id="GO:0016042">
    <property type="term" value="P:lipid catabolic process"/>
    <property type="evidence" value="ECO:0007669"/>
    <property type="project" value="InterPro"/>
</dbReference>
<dbReference type="PANTHER" id="PTHR12824:SF8">
    <property type="entry name" value="GXIVSPLA2, ISOFORM A"/>
    <property type="match status" value="1"/>
</dbReference>
<sequence length="444" mass="46772">MNYKVKLTPCASGSHNIYLFDHNLSQELATGAVTGTRRGPEAQATARADCSSFMAKTVTGPAVTVTSTVTTTAIPGAPQATTPARRYLSVPTYVSPCAGASTTRTVTPATYNPDIPASYDKYVFKPNADDAFDILDPNSTLPIINNGSLAMVVQQVSDPWVPVRYKVVKPLATPSGVYDIVMEGSQPAQFLAIFDDGKVGFTTVSSKSQQYITSDEERFITSVFSFTCKGRLIAGIVVGHSSTFSSRMTNALRPPRPPQQQYRKRDIPVLEGFYVIPPPTANGCGAKGGPKFPELTFGECCNGHDICFGTCSKGVSACNNEFYGCMLSSCMPLLALPPLYLACTGAASAYYVAVAAFGDAAFAKATKDHCECKCDDATKTVCDDKCSDTNTDPLNCGSCFFNCPSGSCTGSTCGAFGSCGPGGSCTCCSRNVCITTDQCGGFSS</sequence>
<dbReference type="GO" id="GO:0005576">
    <property type="term" value="C:extracellular region"/>
    <property type="evidence" value="ECO:0007669"/>
    <property type="project" value="InterPro"/>
</dbReference>
<comment type="caution">
    <text evidence="1">The sequence shown here is derived from an EMBL/GenBank/DDBJ whole genome shotgun (WGS) entry which is preliminary data.</text>
</comment>
<dbReference type="InterPro" id="IPR010711">
    <property type="entry name" value="PLA2G12"/>
</dbReference>
<dbReference type="EMBL" id="JAULSW010000008">
    <property type="protein sequence ID" value="KAK3372286.1"/>
    <property type="molecule type" value="Genomic_DNA"/>
</dbReference>
<dbReference type="Proteomes" id="UP001285441">
    <property type="component" value="Unassembled WGS sequence"/>
</dbReference>